<dbReference type="EMBL" id="PYMK01000004">
    <property type="protein sequence ID" value="PSU30256.1"/>
    <property type="molecule type" value="Genomic_DNA"/>
</dbReference>
<dbReference type="FunFam" id="3.40.50.720:FF:000173">
    <property type="entry name" value="3-oxoacyl-[acyl-carrier protein] reductase"/>
    <property type="match status" value="1"/>
</dbReference>
<dbReference type="InterPro" id="IPR036291">
    <property type="entry name" value="NAD(P)-bd_dom_sf"/>
</dbReference>
<protein>
    <submittedName>
        <fullName evidence="3">3-oxoacyl-ACP reductase FabG</fullName>
    </submittedName>
</protein>
<dbReference type="InterPro" id="IPR011285">
    <property type="entry name" value="FabG-rel"/>
</dbReference>
<dbReference type="Proteomes" id="UP000240254">
    <property type="component" value="Unassembled WGS sequence"/>
</dbReference>
<reference evidence="3 4" key="1">
    <citation type="submission" date="2018-03" db="EMBL/GenBank/DDBJ databases">
        <title>Whole genome sequencing of Histamine producing bacteria.</title>
        <authorList>
            <person name="Butler K."/>
        </authorList>
    </citation>
    <scope>NUCLEOTIDE SEQUENCE [LARGE SCALE GENOMIC DNA]</scope>
    <source>
        <strain evidence="3 4">BS2</strain>
    </source>
</reference>
<dbReference type="NCBIfam" id="TIGR01831">
    <property type="entry name" value="fabG_rel"/>
    <property type="match status" value="1"/>
</dbReference>
<organism evidence="3 4">
    <name type="scientific">Photobacterium aquimaris</name>
    <dbReference type="NCBI Taxonomy" id="512643"/>
    <lineage>
        <taxon>Bacteria</taxon>
        <taxon>Pseudomonadati</taxon>
        <taxon>Pseudomonadota</taxon>
        <taxon>Gammaproteobacteria</taxon>
        <taxon>Vibrionales</taxon>
        <taxon>Vibrionaceae</taxon>
        <taxon>Photobacterium</taxon>
    </lineage>
</organism>
<dbReference type="GO" id="GO:0016491">
    <property type="term" value="F:oxidoreductase activity"/>
    <property type="evidence" value="ECO:0007669"/>
    <property type="project" value="UniProtKB-KW"/>
</dbReference>
<evidence type="ECO:0000256" key="1">
    <source>
        <dbReference type="ARBA" id="ARBA00006484"/>
    </source>
</evidence>
<evidence type="ECO:0000256" key="2">
    <source>
        <dbReference type="ARBA" id="ARBA00023002"/>
    </source>
</evidence>
<accession>A0A2T3IPJ2</accession>
<keyword evidence="2" id="KW-0560">Oxidoreductase</keyword>
<dbReference type="InterPro" id="IPR050259">
    <property type="entry name" value="SDR"/>
</dbReference>
<evidence type="ECO:0000313" key="4">
    <source>
        <dbReference type="Proteomes" id="UP000240254"/>
    </source>
</evidence>
<dbReference type="CDD" id="cd05333">
    <property type="entry name" value="BKR_SDR_c"/>
    <property type="match status" value="1"/>
</dbReference>
<dbReference type="PRINTS" id="PR00080">
    <property type="entry name" value="SDRFAMILY"/>
</dbReference>
<dbReference type="NCBIfam" id="NF009466">
    <property type="entry name" value="PRK12826.1-2"/>
    <property type="match status" value="1"/>
</dbReference>
<dbReference type="Gene3D" id="3.40.50.720">
    <property type="entry name" value="NAD(P)-binding Rossmann-like Domain"/>
    <property type="match status" value="1"/>
</dbReference>
<comment type="caution">
    <text evidence="3">The sequence shown here is derived from an EMBL/GenBank/DDBJ whole genome shotgun (WGS) entry which is preliminary data.</text>
</comment>
<gene>
    <name evidence="3" type="ORF">CTM88_04370</name>
</gene>
<dbReference type="Pfam" id="PF13561">
    <property type="entry name" value="adh_short_C2"/>
    <property type="match status" value="1"/>
</dbReference>
<dbReference type="SUPFAM" id="SSF51735">
    <property type="entry name" value="NAD(P)-binding Rossmann-fold domains"/>
    <property type="match status" value="1"/>
</dbReference>
<dbReference type="NCBIfam" id="NF004200">
    <property type="entry name" value="PRK05653.1-5"/>
    <property type="match status" value="1"/>
</dbReference>
<dbReference type="PRINTS" id="PR00081">
    <property type="entry name" value="GDHRDH"/>
</dbReference>
<dbReference type="AlphaFoldDB" id="A0A2T3IPJ2"/>
<dbReference type="OrthoDB" id="9804774at2"/>
<dbReference type="InterPro" id="IPR002347">
    <property type="entry name" value="SDR_fam"/>
</dbReference>
<comment type="similarity">
    <text evidence="1">Belongs to the short-chain dehydrogenases/reductases (SDR) family.</text>
</comment>
<proteinExistence type="inferred from homology"/>
<dbReference type="RefSeq" id="WP_065167200.1">
    <property type="nucleotide sequence ID" value="NZ_LZEZ01000008.1"/>
</dbReference>
<name>A0A2T3IPJ2_9GAMM</name>
<sequence>MTRQVLVTGASKGIGRAIAIQLAQDGFTIAVHYMSDQAGAESTLATIIRAGGQGRIIQFDISDRDQCRQHLEQDIAKHGAYYGVVSNAGITRDTAFPAMTEQEWDGVIHTNLDSFYNVLHPCVMPMVQLRQGGRIVTLASVSGITGNRGQTNYSAAKAGVIGASKSLALELAKRKITVNCVAPGLIDTGMVDEHVKQHALPQVPLRRMGDPQEVAGLVSYLMSDIAAYVTRQVISINGGLV</sequence>
<evidence type="ECO:0000313" key="3">
    <source>
        <dbReference type="EMBL" id="PSU30256.1"/>
    </source>
</evidence>
<dbReference type="PANTHER" id="PTHR42879">
    <property type="entry name" value="3-OXOACYL-(ACYL-CARRIER-PROTEIN) REDUCTASE"/>
    <property type="match status" value="1"/>
</dbReference>
<dbReference type="PANTHER" id="PTHR42879:SF2">
    <property type="entry name" value="3-OXOACYL-[ACYL-CARRIER-PROTEIN] REDUCTASE FABG"/>
    <property type="match status" value="1"/>
</dbReference>